<keyword evidence="1" id="KW-0472">Membrane</keyword>
<reference evidence="2" key="1">
    <citation type="journal article" date="2021" name="Proc. Natl. Acad. Sci. U.S.A.">
        <title>A Catalog of Tens of Thousands of Viruses from Human Metagenomes Reveals Hidden Associations with Chronic Diseases.</title>
        <authorList>
            <person name="Tisza M.J."/>
            <person name="Buck C.B."/>
        </authorList>
    </citation>
    <scope>NUCLEOTIDE SEQUENCE</scope>
    <source>
        <strain evidence="2">CtDYl1</strain>
    </source>
</reference>
<feature type="transmembrane region" description="Helical" evidence="1">
    <location>
        <begin position="34"/>
        <end position="53"/>
    </location>
</feature>
<keyword evidence="1" id="KW-1133">Transmembrane helix</keyword>
<accession>A0A8S5R922</accession>
<evidence type="ECO:0000256" key="1">
    <source>
        <dbReference type="SAM" id="Phobius"/>
    </source>
</evidence>
<dbReference type="EMBL" id="BK015846">
    <property type="protein sequence ID" value="DAE27880.1"/>
    <property type="molecule type" value="Genomic_DNA"/>
</dbReference>
<proteinExistence type="predicted"/>
<keyword evidence="1" id="KW-0812">Transmembrane</keyword>
<name>A0A8S5R922_9VIRU</name>
<evidence type="ECO:0000313" key="2">
    <source>
        <dbReference type="EMBL" id="DAE27880.1"/>
    </source>
</evidence>
<protein>
    <submittedName>
        <fullName evidence="2">Uncharacterized protein</fullName>
    </submittedName>
</protein>
<sequence>MKEVVNTIGEIFVGIGMFTVIFSITWMFTSFDAIGVFFVSTVLFSMVFLPIILEMEEK</sequence>
<feature type="transmembrane region" description="Helical" evidence="1">
    <location>
        <begin position="7"/>
        <end position="28"/>
    </location>
</feature>
<organism evidence="2">
    <name type="scientific">virus sp. ctDYl1</name>
    <dbReference type="NCBI Taxonomy" id="2826795"/>
    <lineage>
        <taxon>Viruses</taxon>
    </lineage>
</organism>